<name>U1N5Q2_9BACL</name>
<evidence type="ECO:0000313" key="2">
    <source>
        <dbReference type="Proteomes" id="UP000016464"/>
    </source>
</evidence>
<dbReference type="STRING" id="1385984.GCA_000702565_00667"/>
<comment type="caution">
    <text evidence="1">The sequence shown here is derived from an EMBL/GenBank/DDBJ whole genome shotgun (WGS) entry which is preliminary data.</text>
</comment>
<dbReference type="Proteomes" id="UP000016464">
    <property type="component" value="Unassembled WGS sequence"/>
</dbReference>
<accession>U1N5Q2</accession>
<dbReference type="eggNOG" id="COG0367">
    <property type="taxonomic scope" value="Bacteria"/>
</dbReference>
<dbReference type="OrthoDB" id="2462219at2"/>
<dbReference type="InterPro" id="IPR014729">
    <property type="entry name" value="Rossmann-like_a/b/a_fold"/>
</dbReference>
<gene>
    <name evidence="1" type="ORF">M467_11260</name>
</gene>
<protein>
    <recommendedName>
        <fullName evidence="3">Asparagine synthetase domain-containing protein</fullName>
    </recommendedName>
</protein>
<dbReference type="PATRIC" id="fig|1345023.5.peg.1261"/>
<organism evidence="1 2">
    <name type="scientific">Exiguobacterium chiriqhucha RW-2</name>
    <dbReference type="NCBI Taxonomy" id="1345023"/>
    <lineage>
        <taxon>Bacteria</taxon>
        <taxon>Bacillati</taxon>
        <taxon>Bacillota</taxon>
        <taxon>Bacilli</taxon>
        <taxon>Bacillales</taxon>
        <taxon>Bacillales Family XII. Incertae Sedis</taxon>
        <taxon>Exiguobacterium</taxon>
    </lineage>
</organism>
<dbReference type="SUPFAM" id="SSF52402">
    <property type="entry name" value="Adenine nucleotide alpha hydrolases-like"/>
    <property type="match status" value="1"/>
</dbReference>
<reference evidence="1 2" key="1">
    <citation type="journal article" date="2013" name="Genome Announc.">
        <title>Draft Genome Sequence of Exiguobacterium pavilionensis Strain RW-2, with Wide Thermal, Salinity, and pH Tolerance, Isolated from Modern Freshwater Microbialites.</title>
        <authorList>
            <person name="White R.A.III."/>
            <person name="Grassa C.J."/>
            <person name="Suttle C.A."/>
        </authorList>
    </citation>
    <scope>NUCLEOTIDE SEQUENCE [LARGE SCALE GENOMIC DNA]</scope>
    <source>
        <strain evidence="1 2">RW-2</strain>
    </source>
</reference>
<evidence type="ECO:0008006" key="3">
    <source>
        <dbReference type="Google" id="ProtNLM"/>
    </source>
</evidence>
<dbReference type="AlphaFoldDB" id="U1N5Q2"/>
<proteinExistence type="predicted"/>
<dbReference type="RefSeq" id="WP_021066426.1">
    <property type="nucleotide sequence ID" value="NZ_ATCL01000014.1"/>
</dbReference>
<keyword evidence="2" id="KW-1185">Reference proteome</keyword>
<evidence type="ECO:0000313" key="1">
    <source>
        <dbReference type="EMBL" id="ERG67860.1"/>
    </source>
</evidence>
<sequence>MQAYQRGFLMTATRLQREGWETITLPNGDFFYYDPLSPVDLIQDGARWLLAFGDILDIRAQQRDRQGVLERLNGQDVDAFHEALDFMGGRYVLIRGDDTSVRLYHDATGMRGVYFTTDAPLRAASHLELLQEDVQSEAHPLCSDELRQHNHYHLPGHFTIYASIRILVPNHFVDETNRMTRYYPRRPLDALPVEAAIEPLRTWFDNQLHQLLESDERMIFSLTAGIDSRLSLALLKPFLSNIETFTYQNVAAGHHVESLDVDVEVAAMMARDLQFRHRVIPVDDRAFEQAEETRAFRSMLRQSVTSRHGHAHAYEYMKLYKDRPTRHLRSNILEIGRAFYRKNRTLPAELTVEGAIRCYSWKSREDERVVSLWTSYVAAINLTTETLHGYDPYDLLYWEYRIGVWHQQVLAESDVAFETYIPFNARAILELFLTPDYGDRLYAKLFYEVIGHEWPVLAFWGVNKRDTMRDYMHPTLDQGWMALDGVITSGRLDETTIPLTVRRLTTNVSYHLEANTMQKGDHMAYSQILTTKPGQTYRLNLNVLNPFEKRSSLGLGRMRYEIWVDGVLYLSEDIAAWGGPNQVWVEFAATADATELMVRTVALRDCGPNKWGAASKMQLEALRLQEIEHGHLKAGASSPFTQLHELIETE</sequence>
<dbReference type="EMBL" id="ATCL01000014">
    <property type="protein sequence ID" value="ERG67860.1"/>
    <property type="molecule type" value="Genomic_DNA"/>
</dbReference>
<dbReference type="Gene3D" id="3.40.50.620">
    <property type="entry name" value="HUPs"/>
    <property type="match status" value="1"/>
</dbReference>